<dbReference type="PANTHER" id="PTHR43806:SF11">
    <property type="entry name" value="CEREVISIN-RELATED"/>
    <property type="match status" value="1"/>
</dbReference>
<evidence type="ECO:0000256" key="5">
    <source>
        <dbReference type="ARBA" id="ARBA00023295"/>
    </source>
</evidence>
<keyword evidence="11" id="KW-1185">Reference proteome</keyword>
<dbReference type="PRINTS" id="PR00723">
    <property type="entry name" value="SUBTILISIN"/>
</dbReference>
<keyword evidence="4 7" id="KW-0720">Serine protease</keyword>
<dbReference type="InterPro" id="IPR013783">
    <property type="entry name" value="Ig-like_fold"/>
</dbReference>
<dbReference type="PROSITE" id="PS51892">
    <property type="entry name" value="SUBTILASE"/>
    <property type="match status" value="1"/>
</dbReference>
<name>A0ABY8PY49_9ACTN</name>
<sequence length="585" mass="60316">MERASKWIALLSVGALLAGVAATPAAAAPATEDYVVLTKKAGFSAQGLADLAQLQGQLVREHRSLTDAQADALRGESDVLAVVADVKTQWIEPSTVSAQASTSTKTPWGLDRIDQRSKTRDGKFNTKTYPGDGTVAIVIDSGVTAVGSQFGDRLLGGYDWVDGDSDASDCDGHGTHVAGTIASRDYGVATASYILPLRVLDCSGAGYASDVLASLLLVSLMVEDEPSLVGHLVVNLSLSGDVAQVGEDTAQNIEDAIADLVVAGVPVVVAAGNGVRVGEGYKGIPTRSVTPARASDPVVVGATTEDDKRAEFSNYGASVDIFAPGVGITSILPSGDAKPMDGTSMAAPHVTGTILRSIDRKEASAASVVKRVLSEATTGAVKDLKGSKDRLVYVPTKPNTPTSVKATRSDSKHTVKLTWKAPTAVDGFAVTGYVVERAGKKVTLKNTARSYTWKSIKPGTKTTVSVRAISAKGTGAAKSVTATMLALPGKPKSVKATSGSKKDQSVSIIATWKKPTTGGGKISGYLVTAERKSDGKKKTITVSSSARKATVKGLKKGKGYVVTVKAKNAAGKGSSSKKSSKAIAR</sequence>
<dbReference type="InterPro" id="IPR036852">
    <property type="entry name" value="Peptidase_S8/S53_dom_sf"/>
</dbReference>
<feature type="active site" description="Charge relay system" evidence="7">
    <location>
        <position position="140"/>
    </location>
</feature>
<dbReference type="Gene3D" id="2.60.40.10">
    <property type="entry name" value="Immunoglobulins"/>
    <property type="match status" value="2"/>
</dbReference>
<dbReference type="InterPro" id="IPR036116">
    <property type="entry name" value="FN3_sf"/>
</dbReference>
<dbReference type="InterPro" id="IPR050131">
    <property type="entry name" value="Peptidase_S8_subtilisin-like"/>
</dbReference>
<keyword evidence="3 7" id="KW-0378">Hydrolase</keyword>
<dbReference type="CDD" id="cd00063">
    <property type="entry name" value="FN3"/>
    <property type="match status" value="2"/>
</dbReference>
<evidence type="ECO:0000256" key="7">
    <source>
        <dbReference type="PROSITE-ProRule" id="PRU01240"/>
    </source>
</evidence>
<feature type="signal peptide" evidence="8">
    <location>
        <begin position="1"/>
        <end position="27"/>
    </location>
</feature>
<evidence type="ECO:0000256" key="1">
    <source>
        <dbReference type="ARBA" id="ARBA00011073"/>
    </source>
</evidence>
<dbReference type="InterPro" id="IPR022398">
    <property type="entry name" value="Peptidase_S8_His-AS"/>
</dbReference>
<organism evidence="10 11">
    <name type="scientific">Tessaracoccus lacteus</name>
    <dbReference type="NCBI Taxonomy" id="3041766"/>
    <lineage>
        <taxon>Bacteria</taxon>
        <taxon>Bacillati</taxon>
        <taxon>Actinomycetota</taxon>
        <taxon>Actinomycetes</taxon>
        <taxon>Propionibacteriales</taxon>
        <taxon>Propionibacteriaceae</taxon>
        <taxon>Tessaracoccus</taxon>
    </lineage>
</organism>
<comment type="similarity">
    <text evidence="1 7">Belongs to the peptidase S8 family.</text>
</comment>
<feature type="chain" id="PRO_5046133924" evidence="8">
    <location>
        <begin position="28"/>
        <end position="585"/>
    </location>
</feature>
<dbReference type="PRINTS" id="PR00014">
    <property type="entry name" value="FNTYPEIII"/>
</dbReference>
<dbReference type="PROSITE" id="PS50853">
    <property type="entry name" value="FN3"/>
    <property type="match status" value="2"/>
</dbReference>
<dbReference type="Proteomes" id="UP001244136">
    <property type="component" value="Chromosome"/>
</dbReference>
<dbReference type="PROSITE" id="PS00137">
    <property type="entry name" value="SUBTILASE_HIS"/>
    <property type="match status" value="1"/>
</dbReference>
<evidence type="ECO:0000256" key="3">
    <source>
        <dbReference type="ARBA" id="ARBA00022801"/>
    </source>
</evidence>
<dbReference type="InterPro" id="IPR003961">
    <property type="entry name" value="FN3_dom"/>
</dbReference>
<dbReference type="InterPro" id="IPR000209">
    <property type="entry name" value="Peptidase_S8/S53_dom"/>
</dbReference>
<dbReference type="Pfam" id="PF00082">
    <property type="entry name" value="Peptidase_S8"/>
    <property type="match status" value="1"/>
</dbReference>
<evidence type="ECO:0000259" key="9">
    <source>
        <dbReference type="PROSITE" id="PS50853"/>
    </source>
</evidence>
<feature type="domain" description="Fibronectin type-III" evidence="9">
    <location>
        <begin position="490"/>
        <end position="585"/>
    </location>
</feature>
<dbReference type="Gene3D" id="3.40.50.200">
    <property type="entry name" value="Peptidase S8/S53 domain"/>
    <property type="match status" value="1"/>
</dbReference>
<proteinExistence type="inferred from homology"/>
<keyword evidence="6" id="KW-0624">Polysaccharide degradation</keyword>
<dbReference type="SUPFAM" id="SSF49265">
    <property type="entry name" value="Fibronectin type III"/>
    <property type="match status" value="1"/>
</dbReference>
<accession>A0ABY8PY49</accession>
<evidence type="ECO:0000313" key="11">
    <source>
        <dbReference type="Proteomes" id="UP001244136"/>
    </source>
</evidence>
<dbReference type="PANTHER" id="PTHR43806">
    <property type="entry name" value="PEPTIDASE S8"/>
    <property type="match status" value="1"/>
</dbReference>
<evidence type="ECO:0000256" key="8">
    <source>
        <dbReference type="SAM" id="SignalP"/>
    </source>
</evidence>
<feature type="active site" description="Charge relay system" evidence="7">
    <location>
        <position position="173"/>
    </location>
</feature>
<dbReference type="Pfam" id="PF00041">
    <property type="entry name" value="fn3"/>
    <property type="match status" value="2"/>
</dbReference>
<protein>
    <submittedName>
        <fullName evidence="10">S8 family serine peptidase</fullName>
    </submittedName>
</protein>
<evidence type="ECO:0000313" key="10">
    <source>
        <dbReference type="EMBL" id="WGT47428.1"/>
    </source>
</evidence>
<feature type="active site" description="Charge relay system" evidence="7">
    <location>
        <position position="344"/>
    </location>
</feature>
<dbReference type="RefSeq" id="WP_281145158.1">
    <property type="nucleotide sequence ID" value="NZ_CP123967.1"/>
</dbReference>
<dbReference type="InterPro" id="IPR015500">
    <property type="entry name" value="Peptidase_S8_subtilisin-rel"/>
</dbReference>
<keyword evidence="5" id="KW-0326">Glycosidase</keyword>
<keyword evidence="6" id="KW-0119">Carbohydrate metabolism</keyword>
<dbReference type="SMART" id="SM00060">
    <property type="entry name" value="FN3"/>
    <property type="match status" value="2"/>
</dbReference>
<feature type="domain" description="Fibronectin type-III" evidence="9">
    <location>
        <begin position="400"/>
        <end position="489"/>
    </location>
</feature>
<dbReference type="InterPro" id="IPR023828">
    <property type="entry name" value="Peptidase_S8_Ser-AS"/>
</dbReference>
<evidence type="ECO:0000256" key="6">
    <source>
        <dbReference type="ARBA" id="ARBA00023326"/>
    </source>
</evidence>
<reference evidence="10 11" key="1">
    <citation type="journal article" date="2008" name="Int. J. Syst. Evol. Microbiol.">
        <title>Tessaracoccus flavescens sp. nov., isolated from marine sediment.</title>
        <authorList>
            <person name="Lee D.W."/>
            <person name="Lee S.D."/>
        </authorList>
    </citation>
    <scope>NUCLEOTIDE SEQUENCE [LARGE SCALE GENOMIC DNA]</scope>
    <source>
        <strain evidence="10 11">T21</strain>
    </source>
</reference>
<evidence type="ECO:0000256" key="2">
    <source>
        <dbReference type="ARBA" id="ARBA00022670"/>
    </source>
</evidence>
<dbReference type="PROSITE" id="PS00138">
    <property type="entry name" value="SUBTILASE_SER"/>
    <property type="match status" value="1"/>
</dbReference>
<dbReference type="SUPFAM" id="SSF52743">
    <property type="entry name" value="Subtilisin-like"/>
    <property type="match status" value="1"/>
</dbReference>
<dbReference type="EMBL" id="CP123967">
    <property type="protein sequence ID" value="WGT47428.1"/>
    <property type="molecule type" value="Genomic_DNA"/>
</dbReference>
<keyword evidence="2 7" id="KW-0645">Protease</keyword>
<gene>
    <name evidence="10" type="ORF">QH948_01175</name>
</gene>
<keyword evidence="8" id="KW-0732">Signal</keyword>
<evidence type="ECO:0000256" key="4">
    <source>
        <dbReference type="ARBA" id="ARBA00022825"/>
    </source>
</evidence>